<protein>
    <submittedName>
        <fullName evidence="1">Uncharacterized protein</fullName>
    </submittedName>
</protein>
<proteinExistence type="predicted"/>
<keyword evidence="2" id="KW-1185">Reference proteome</keyword>
<dbReference type="EMBL" id="BSXG01000030">
    <property type="protein sequence ID" value="GME26654.1"/>
    <property type="molecule type" value="Genomic_DNA"/>
</dbReference>
<dbReference type="Proteomes" id="UP001165186">
    <property type="component" value="Unassembled WGS sequence"/>
</dbReference>
<gene>
    <name evidence="1" type="primary">g9951</name>
    <name evidence="1" type="ORF">NpPPO83_00009951</name>
</gene>
<evidence type="ECO:0000313" key="2">
    <source>
        <dbReference type="Proteomes" id="UP001165186"/>
    </source>
</evidence>
<name>A0ACB5S1J2_9PEZI</name>
<evidence type="ECO:0000313" key="1">
    <source>
        <dbReference type="EMBL" id="GME26654.1"/>
    </source>
</evidence>
<accession>A0ACB5S1J2</accession>
<comment type="caution">
    <text evidence="1">The sequence shown here is derived from an EMBL/GenBank/DDBJ whole genome shotgun (WGS) entry which is preliminary data.</text>
</comment>
<reference evidence="1" key="1">
    <citation type="submission" date="2024-09" db="EMBL/GenBank/DDBJ databases">
        <title>Draft Genome Sequences of Neofusicoccum parvum.</title>
        <authorList>
            <person name="Ashida A."/>
            <person name="Camagna M."/>
            <person name="Tanaka A."/>
            <person name="Takemoto D."/>
        </authorList>
    </citation>
    <scope>NUCLEOTIDE SEQUENCE</scope>
    <source>
        <strain evidence="1">PPO83</strain>
    </source>
</reference>
<sequence length="81" mass="9156">MSDYFSNQDLRSLLSFEDEDCLDLFGNGASDQLNQWAYEARTENPDNATVDAITTELLSPFNRRTAPTAASCLNPKVYRFL</sequence>
<organism evidence="1 2">
    <name type="scientific">Neofusicoccum parvum</name>
    <dbReference type="NCBI Taxonomy" id="310453"/>
    <lineage>
        <taxon>Eukaryota</taxon>
        <taxon>Fungi</taxon>
        <taxon>Dikarya</taxon>
        <taxon>Ascomycota</taxon>
        <taxon>Pezizomycotina</taxon>
        <taxon>Dothideomycetes</taxon>
        <taxon>Dothideomycetes incertae sedis</taxon>
        <taxon>Botryosphaeriales</taxon>
        <taxon>Botryosphaeriaceae</taxon>
        <taxon>Neofusicoccum</taxon>
    </lineage>
</organism>